<reference evidence="4" key="1">
    <citation type="submission" date="2018-06" db="EMBL/GenBank/DDBJ databases">
        <authorList>
            <person name="Zhirakovskaya E."/>
        </authorList>
    </citation>
    <scope>NUCLEOTIDE SEQUENCE</scope>
</reference>
<dbReference type="SMART" id="SM00028">
    <property type="entry name" value="TPR"/>
    <property type="match status" value="6"/>
</dbReference>
<dbReference type="PROSITE" id="PS51257">
    <property type="entry name" value="PROKAR_LIPOPROTEIN"/>
    <property type="match status" value="1"/>
</dbReference>
<evidence type="ECO:0000256" key="3">
    <source>
        <dbReference type="SAM" id="MobiDB-lite"/>
    </source>
</evidence>
<dbReference type="Gene3D" id="1.25.40.10">
    <property type="entry name" value="Tetratricopeptide repeat domain"/>
    <property type="match status" value="4"/>
</dbReference>
<name>A0A3B1DK23_9ZZZZ</name>
<gene>
    <name evidence="4" type="ORF">MNBD_PLANCTO03-46</name>
</gene>
<proteinExistence type="predicted"/>
<organism evidence="4">
    <name type="scientific">hydrothermal vent metagenome</name>
    <dbReference type="NCBI Taxonomy" id="652676"/>
    <lineage>
        <taxon>unclassified sequences</taxon>
        <taxon>metagenomes</taxon>
        <taxon>ecological metagenomes</taxon>
    </lineage>
</organism>
<sequence length="1005" mass="107318">MRAAPQHLKLVCMGLFLLGSGVGCATIGEPRPPAFMASAVDIEWPKDSAAYAGLLALRDAEHPAPEPLPVPRLRGLDTERLVSIAPDDPATARAHLPLAEALAALRQFDPNPAAEPPLDPPTEGALLRAQRLYVSGVSKLLAGESAAAARDLAAAAQLDPTAPSPWLRLAEAQAQMGQNSASLLSRKKAADLGANNAISLAILGIQATRTGQHKLAAHYLARCLEAEPQRVDPLLRQVALVRIASPLRELGYLHASITALEEGLILPRRLTAPTRFGAEASDIARRASDFWRQIGDTACRLGDDDLAARAYATAAGAPSADPGAILTRRAFVLLRSGRRASVGLLVLDTIAQHGGRADEREFRLLALLATDREVGPLVAGALADLAASLPEPRTASTETALVLAKAAVASPREAESLLRARALASPGDRRVIEALFALPGDDTSREALALQLVQETPAAAERITGSLLAWHSRPAALLESLPDSPAGRLVRVHVLQSFGRTKEAAGEPLPESPATTPLALALTETIGLAAATAGAWDVVDRALDSLAEHPIAAARLCRGAQRYAQGLAHLAPVLDEEPDLPTLLLAAELSLAVGELEEAKETLDRAVALDPFDARPYEGLINVYQTMGEQQRAGETLRELRSRVPSSHLLRWINAQEEARRGLLEQAEQSLQELAEDAPDNGNAFGMLLQIWAQRARAHEAEAEKDTEPTSPRLSDDNPRPDGLDDAARFLARLAENPPISPELLAARGRLLGMMGREEEAERTLRAGLSSWPAPMISRSLEEVLRQTGRADEAEALAAARFAANGRGIDACLEYAEILARADRWQEVTPLVRDALPAGAQLTASQRSRVFSLITALASRTAQSPTPSTARTDAVALFALVQQRGIDLPWPAHYSLWALTSTDPETTDAQIAEATDALLAAIDSLDLAHSIIGDNASRLLIPIETLDQARGQVAYQLAGSLYASGREEAALALYRKALQLSPDHPWAANDLGYFLLERHEHLDEA</sequence>
<dbReference type="AlphaFoldDB" id="A0A3B1DK23"/>
<dbReference type="PANTHER" id="PTHR45586">
    <property type="entry name" value="TPR REPEAT-CONTAINING PROTEIN PA4667"/>
    <property type="match status" value="1"/>
</dbReference>
<evidence type="ECO:0000256" key="2">
    <source>
        <dbReference type="ARBA" id="ARBA00022803"/>
    </source>
</evidence>
<protein>
    <recommendedName>
        <fullName evidence="5">Tetratricopeptide repeat protein</fullName>
    </recommendedName>
</protein>
<dbReference type="PROSITE" id="PS50005">
    <property type="entry name" value="TPR"/>
    <property type="match status" value="2"/>
</dbReference>
<dbReference type="InterPro" id="IPR011990">
    <property type="entry name" value="TPR-like_helical_dom_sf"/>
</dbReference>
<evidence type="ECO:0000256" key="1">
    <source>
        <dbReference type="ARBA" id="ARBA00022737"/>
    </source>
</evidence>
<dbReference type="Pfam" id="PF13181">
    <property type="entry name" value="TPR_8"/>
    <property type="match status" value="1"/>
</dbReference>
<accession>A0A3B1DK23</accession>
<feature type="region of interest" description="Disordered" evidence="3">
    <location>
        <begin position="699"/>
        <end position="725"/>
    </location>
</feature>
<dbReference type="EMBL" id="UOGK01000485">
    <property type="protein sequence ID" value="VAX41062.1"/>
    <property type="molecule type" value="Genomic_DNA"/>
</dbReference>
<evidence type="ECO:0000313" key="4">
    <source>
        <dbReference type="EMBL" id="VAX41062.1"/>
    </source>
</evidence>
<keyword evidence="2" id="KW-0802">TPR repeat</keyword>
<dbReference type="SUPFAM" id="SSF48452">
    <property type="entry name" value="TPR-like"/>
    <property type="match status" value="3"/>
</dbReference>
<dbReference type="InterPro" id="IPR051012">
    <property type="entry name" value="CellSynth/LPSAsmb/PSIAsmb"/>
</dbReference>
<dbReference type="InterPro" id="IPR019734">
    <property type="entry name" value="TPR_rpt"/>
</dbReference>
<dbReference type="PANTHER" id="PTHR45586:SF1">
    <property type="entry name" value="LIPOPOLYSACCHARIDE ASSEMBLY PROTEIN B"/>
    <property type="match status" value="1"/>
</dbReference>
<dbReference type="Pfam" id="PF14559">
    <property type="entry name" value="TPR_19"/>
    <property type="match status" value="1"/>
</dbReference>
<evidence type="ECO:0008006" key="5">
    <source>
        <dbReference type="Google" id="ProtNLM"/>
    </source>
</evidence>
<keyword evidence="1" id="KW-0677">Repeat</keyword>
<feature type="non-terminal residue" evidence="4">
    <location>
        <position position="1005"/>
    </location>
</feature>